<dbReference type="KEGG" id="dsh:Dshi_1050"/>
<protein>
    <recommendedName>
        <fullName evidence="1">ChrR-like cupin domain-containing protein</fullName>
    </recommendedName>
</protein>
<dbReference type="AlphaFoldDB" id="A8LSH8"/>
<feature type="domain" description="ChrR-like cupin" evidence="1">
    <location>
        <begin position="19"/>
        <end position="118"/>
    </location>
</feature>
<dbReference type="eggNOG" id="COG1917">
    <property type="taxonomic scope" value="Bacteria"/>
</dbReference>
<accession>A8LSH8</accession>
<dbReference type="HOGENOM" id="CLU_146491_0_0_5"/>
<dbReference type="Proteomes" id="UP000006833">
    <property type="component" value="Chromosome"/>
</dbReference>
<dbReference type="Pfam" id="PF12973">
    <property type="entry name" value="Cupin_7"/>
    <property type="match status" value="1"/>
</dbReference>
<sequence length="124" mass="13718">MSLDRPPVPYHDLDLSEGWEQVPGGAPGVEQKMLSDVLDEEAKRGVRTRLIRFRPGTVAPDVFLHDYWEEVYLIEGTLIMGCDREGRGGSAHAAPGYACRPPGTPHGPFASPQGCLFFEIQYYA</sequence>
<evidence type="ECO:0000313" key="3">
    <source>
        <dbReference type="Proteomes" id="UP000006833"/>
    </source>
</evidence>
<reference evidence="3" key="1">
    <citation type="journal article" date="2010" name="ISME J.">
        <title>The complete genome sequence of the algal symbiont Dinoroseobacter shibae: a hitchhiker's guide to life in the sea.</title>
        <authorList>
            <person name="Wagner-Dobler I."/>
            <person name="Ballhausen B."/>
            <person name="Berger M."/>
            <person name="Brinkhoff T."/>
            <person name="Buchholz I."/>
            <person name="Bunk B."/>
            <person name="Cypionka H."/>
            <person name="Daniel R."/>
            <person name="Drepper T."/>
            <person name="Gerdts G."/>
            <person name="Hahnke S."/>
            <person name="Han C."/>
            <person name="Jahn D."/>
            <person name="Kalhoefer D."/>
            <person name="Kiss H."/>
            <person name="Klenk H.P."/>
            <person name="Kyrpides N."/>
            <person name="Liebl W."/>
            <person name="Liesegang H."/>
            <person name="Meincke L."/>
            <person name="Pati A."/>
            <person name="Petersen J."/>
            <person name="Piekarski T."/>
            <person name="Pommerenke C."/>
            <person name="Pradella S."/>
            <person name="Pukall R."/>
            <person name="Rabus R."/>
            <person name="Stackebrandt E."/>
            <person name="Thole S."/>
            <person name="Thompson L."/>
            <person name="Tielen P."/>
            <person name="Tomasch J."/>
            <person name="von Jan M."/>
            <person name="Wanphrut N."/>
            <person name="Wichels A."/>
            <person name="Zech H."/>
            <person name="Simon M."/>
        </authorList>
    </citation>
    <scope>NUCLEOTIDE SEQUENCE [LARGE SCALE GENOMIC DNA]</scope>
    <source>
        <strain evidence="3">DSM 16493 / NCIMB 14021 / DFL 12</strain>
    </source>
</reference>
<name>A8LSH8_DINSH</name>
<dbReference type="OrthoDB" id="9793147at2"/>
<keyword evidence="3" id="KW-1185">Reference proteome</keyword>
<dbReference type="Gene3D" id="2.60.120.10">
    <property type="entry name" value="Jelly Rolls"/>
    <property type="match status" value="1"/>
</dbReference>
<organism evidence="2 3">
    <name type="scientific">Dinoroseobacter shibae (strain DSM 16493 / NCIMB 14021 / DFL 12)</name>
    <dbReference type="NCBI Taxonomy" id="398580"/>
    <lineage>
        <taxon>Bacteria</taxon>
        <taxon>Pseudomonadati</taxon>
        <taxon>Pseudomonadota</taxon>
        <taxon>Alphaproteobacteria</taxon>
        <taxon>Rhodobacterales</taxon>
        <taxon>Roseobacteraceae</taxon>
        <taxon>Dinoroseobacter</taxon>
    </lineage>
</organism>
<dbReference type="InterPro" id="IPR025979">
    <property type="entry name" value="ChrR-like_cupin_dom"/>
</dbReference>
<gene>
    <name evidence="2" type="ordered locus">Dshi_1050</name>
</gene>
<evidence type="ECO:0000259" key="1">
    <source>
        <dbReference type="Pfam" id="PF12973"/>
    </source>
</evidence>
<dbReference type="InterPro" id="IPR011051">
    <property type="entry name" value="RmlC_Cupin_sf"/>
</dbReference>
<dbReference type="EMBL" id="CP000830">
    <property type="protein sequence ID" value="ABV92792.1"/>
    <property type="molecule type" value="Genomic_DNA"/>
</dbReference>
<proteinExistence type="predicted"/>
<evidence type="ECO:0000313" key="2">
    <source>
        <dbReference type="EMBL" id="ABV92792.1"/>
    </source>
</evidence>
<dbReference type="STRING" id="398580.Dshi_1050"/>
<dbReference type="RefSeq" id="WP_012177723.1">
    <property type="nucleotide sequence ID" value="NC_009952.1"/>
</dbReference>
<dbReference type="InterPro" id="IPR014710">
    <property type="entry name" value="RmlC-like_jellyroll"/>
</dbReference>
<dbReference type="SUPFAM" id="SSF51182">
    <property type="entry name" value="RmlC-like cupins"/>
    <property type="match status" value="1"/>
</dbReference>